<gene>
    <name evidence="1" type="ORF">SAMN04488041_102649</name>
</gene>
<dbReference type="Gene3D" id="3.55.50.10">
    <property type="entry name" value="Baseplate protein-like domains"/>
    <property type="match status" value="1"/>
</dbReference>
<protein>
    <recommendedName>
        <fullName evidence="3">Phage protein D</fullName>
    </recommendedName>
</protein>
<dbReference type="RefSeq" id="WP_074635180.1">
    <property type="nucleotide sequence ID" value="NZ_CP160849.1"/>
</dbReference>
<proteinExistence type="predicted"/>
<dbReference type="EMBL" id="FNNB01000002">
    <property type="protein sequence ID" value="SDW60557.1"/>
    <property type="molecule type" value="Genomic_DNA"/>
</dbReference>
<evidence type="ECO:0008006" key="3">
    <source>
        <dbReference type="Google" id="ProtNLM"/>
    </source>
</evidence>
<dbReference type="Pfam" id="PF05954">
    <property type="entry name" value="Phage_GPD"/>
    <property type="match status" value="1"/>
</dbReference>
<dbReference type="STRING" id="60137.SAMN04488041_102649"/>
<organism evidence="1 2">
    <name type="scientific">Sulfitobacter pontiacus</name>
    <dbReference type="NCBI Taxonomy" id="60137"/>
    <lineage>
        <taxon>Bacteria</taxon>
        <taxon>Pseudomonadati</taxon>
        <taxon>Pseudomonadota</taxon>
        <taxon>Alphaproteobacteria</taxon>
        <taxon>Rhodobacterales</taxon>
        <taxon>Roseobacteraceae</taxon>
        <taxon>Sulfitobacter</taxon>
    </lineage>
</organism>
<name>A0A1H2UWU2_9RHOB</name>
<evidence type="ECO:0000313" key="1">
    <source>
        <dbReference type="EMBL" id="SDW60557.1"/>
    </source>
</evidence>
<sequence>MTHPRVLVDIDGVPVSGLFFERLVSLSITDREGIRSDTLEMTFNDAAPHFASPRRGAVATVTILAGSGGGFAGAYIIDRVDHSCLPYTITVGGHSADLRSDMKTSKSRHWDDTSVKDIVTEIAGEYGLDPKISDAVSGHVYPWIGQQDESDLNFLERVAKRHGALFTIKNGALLWLKRGAGETADGTSVAATVIIPTSIVEGSCRVSENDVDRFGKVKAFYQDRGSAKRQEVTVDGDVEADGEHVIREPFGSKVEAQAAAEAYAREMLRGLIKTSCAIVGRPGLMAGQPVTYLGVRPGVDGREFITEMVKHSYTKSGGLRTAFEGKLKAND</sequence>
<dbReference type="SUPFAM" id="SSF69279">
    <property type="entry name" value="Phage tail proteins"/>
    <property type="match status" value="1"/>
</dbReference>
<reference evidence="2" key="1">
    <citation type="submission" date="2016-10" db="EMBL/GenBank/DDBJ databases">
        <authorList>
            <person name="Varghese N."/>
            <person name="Submissions S."/>
        </authorList>
    </citation>
    <scope>NUCLEOTIDE SEQUENCE [LARGE SCALE GENOMIC DNA]</scope>
    <source>
        <strain evidence="2">DSM 10014</strain>
    </source>
</reference>
<dbReference type="Proteomes" id="UP000183076">
    <property type="component" value="Unassembled WGS sequence"/>
</dbReference>
<dbReference type="AlphaFoldDB" id="A0A1H2UWU2"/>
<dbReference type="GeneID" id="94021632"/>
<evidence type="ECO:0000313" key="2">
    <source>
        <dbReference type="Proteomes" id="UP000183076"/>
    </source>
</evidence>
<accession>A0A1H2UWU2</accession>